<feature type="domain" description="HMG box" evidence="2">
    <location>
        <begin position="22"/>
        <end position="88"/>
    </location>
</feature>
<dbReference type="AlphaFoldDB" id="A0A0L0C583"/>
<feature type="domain" description="HMG box" evidence="2">
    <location>
        <begin position="92"/>
        <end position="155"/>
    </location>
</feature>
<dbReference type="Pfam" id="PF06382">
    <property type="entry name" value="Protamine_like"/>
    <property type="match status" value="2"/>
</dbReference>
<dbReference type="SMART" id="SM00398">
    <property type="entry name" value="HMG"/>
    <property type="match status" value="2"/>
</dbReference>
<feature type="region of interest" description="Disordered" evidence="1">
    <location>
        <begin position="1"/>
        <end position="21"/>
    </location>
</feature>
<evidence type="ECO:0000256" key="1">
    <source>
        <dbReference type="SAM" id="MobiDB-lite"/>
    </source>
</evidence>
<dbReference type="CDD" id="cd00084">
    <property type="entry name" value="HMG-box_SF"/>
    <property type="match status" value="2"/>
</dbReference>
<accession>A0A0L0C583</accession>
<dbReference type="PANTHER" id="PTHR47658:SF6">
    <property type="entry name" value="HMG BOX DOMAIN-CONTAINING PROTEIN"/>
    <property type="match status" value="1"/>
</dbReference>
<dbReference type="SUPFAM" id="SSF47095">
    <property type="entry name" value="HMG-box"/>
    <property type="match status" value="2"/>
</dbReference>
<dbReference type="OrthoDB" id="7675944at2759"/>
<feature type="region of interest" description="Disordered" evidence="1">
    <location>
        <begin position="62"/>
        <end position="91"/>
    </location>
</feature>
<sequence length="157" mass="18680">MSIRGRSRSRGGSGSAKRCMRPGPITKNGYLNFLREYRKACCGMSPQETIIRGAQQWNKLSEKEKEKYNRMSKPRRRRRRRRLSSAKRCMRPGPVTNNGYLNFLRDYRKQCCGMSPRETIRRGAQQWLKLSEEEKEKYNRLARRRSRSESRGRKRVC</sequence>
<organism evidence="3 4">
    <name type="scientific">Lucilia cuprina</name>
    <name type="common">Green bottle fly</name>
    <name type="synonym">Australian sheep blowfly</name>
    <dbReference type="NCBI Taxonomy" id="7375"/>
    <lineage>
        <taxon>Eukaryota</taxon>
        <taxon>Metazoa</taxon>
        <taxon>Ecdysozoa</taxon>
        <taxon>Arthropoda</taxon>
        <taxon>Hexapoda</taxon>
        <taxon>Insecta</taxon>
        <taxon>Pterygota</taxon>
        <taxon>Neoptera</taxon>
        <taxon>Endopterygota</taxon>
        <taxon>Diptera</taxon>
        <taxon>Brachycera</taxon>
        <taxon>Muscomorpha</taxon>
        <taxon>Oestroidea</taxon>
        <taxon>Calliphoridae</taxon>
        <taxon>Luciliinae</taxon>
        <taxon>Lucilia</taxon>
    </lineage>
</organism>
<name>A0A0L0C583_LUCCU</name>
<feature type="compositionally biased region" description="Basic residues" evidence="1">
    <location>
        <begin position="70"/>
        <end position="90"/>
    </location>
</feature>
<evidence type="ECO:0000313" key="4">
    <source>
        <dbReference type="Proteomes" id="UP000037069"/>
    </source>
</evidence>
<evidence type="ECO:0000313" key="3">
    <source>
        <dbReference type="EMBL" id="KNC27391.1"/>
    </source>
</evidence>
<keyword evidence="4" id="KW-1185">Reference proteome</keyword>
<dbReference type="Proteomes" id="UP000037069">
    <property type="component" value="Unassembled WGS sequence"/>
</dbReference>
<protein>
    <recommendedName>
        <fullName evidence="2">HMG box domain-containing protein</fullName>
    </recommendedName>
</protein>
<dbReference type="GO" id="GO:0005634">
    <property type="term" value="C:nucleus"/>
    <property type="evidence" value="ECO:0007669"/>
    <property type="project" value="UniProtKB-ARBA"/>
</dbReference>
<dbReference type="Gene3D" id="1.10.30.10">
    <property type="entry name" value="High mobility group box domain"/>
    <property type="match status" value="2"/>
</dbReference>
<dbReference type="STRING" id="7375.A0A0L0C583"/>
<dbReference type="OMA" id="SAKRCMR"/>
<proteinExistence type="predicted"/>
<dbReference type="PANTHER" id="PTHR47658">
    <property type="entry name" value="HIGH MOBILITY GROUP B PROTEIN 12-RELATED"/>
    <property type="match status" value="1"/>
</dbReference>
<dbReference type="InterPro" id="IPR036910">
    <property type="entry name" value="HMG_box_dom_sf"/>
</dbReference>
<reference evidence="3 4" key="1">
    <citation type="journal article" date="2015" name="Nat. Commun.">
        <title>Lucilia cuprina genome unlocks parasitic fly biology to underpin future interventions.</title>
        <authorList>
            <person name="Anstead C.A."/>
            <person name="Korhonen P.K."/>
            <person name="Young N.D."/>
            <person name="Hall R.S."/>
            <person name="Jex A.R."/>
            <person name="Murali S.C."/>
            <person name="Hughes D.S."/>
            <person name="Lee S.F."/>
            <person name="Perry T."/>
            <person name="Stroehlein A.J."/>
            <person name="Ansell B.R."/>
            <person name="Breugelmans B."/>
            <person name="Hofmann A."/>
            <person name="Qu J."/>
            <person name="Dugan S."/>
            <person name="Lee S.L."/>
            <person name="Chao H."/>
            <person name="Dinh H."/>
            <person name="Han Y."/>
            <person name="Doddapaneni H.V."/>
            <person name="Worley K.C."/>
            <person name="Muzny D.M."/>
            <person name="Ioannidis P."/>
            <person name="Waterhouse R.M."/>
            <person name="Zdobnov E.M."/>
            <person name="James P.J."/>
            <person name="Bagnall N.H."/>
            <person name="Kotze A.C."/>
            <person name="Gibbs R.A."/>
            <person name="Richards S."/>
            <person name="Batterham P."/>
            <person name="Gasser R.B."/>
        </authorList>
    </citation>
    <scope>NUCLEOTIDE SEQUENCE [LARGE SCALE GENOMIC DNA]</scope>
    <source>
        <strain evidence="3 4">LS</strain>
        <tissue evidence="3">Full body</tissue>
    </source>
</reference>
<dbReference type="GO" id="GO:0035092">
    <property type="term" value="P:sperm DNA condensation"/>
    <property type="evidence" value="ECO:0007669"/>
    <property type="project" value="InterPro"/>
</dbReference>
<dbReference type="EMBL" id="JRES01000902">
    <property type="protein sequence ID" value="KNC27391.1"/>
    <property type="molecule type" value="Genomic_DNA"/>
</dbReference>
<dbReference type="InterPro" id="IPR024460">
    <property type="entry name" value="Protamine-like"/>
</dbReference>
<evidence type="ECO:0000259" key="2">
    <source>
        <dbReference type="SMART" id="SM00398"/>
    </source>
</evidence>
<comment type="caution">
    <text evidence="3">The sequence shown here is derived from an EMBL/GenBank/DDBJ whole genome shotgun (WGS) entry which is preliminary data.</text>
</comment>
<gene>
    <name evidence="3" type="ORF">FF38_06489</name>
</gene>
<dbReference type="InterPro" id="IPR009071">
    <property type="entry name" value="HMG_box_dom"/>
</dbReference>